<dbReference type="OrthoDB" id="6508494at2759"/>
<proteinExistence type="predicted"/>
<accession>A0A087T9P1</accession>
<keyword evidence="1" id="KW-0489">Methyltransferase</keyword>
<evidence type="ECO:0000313" key="2">
    <source>
        <dbReference type="Proteomes" id="UP000054359"/>
    </source>
</evidence>
<dbReference type="InterPro" id="IPR036397">
    <property type="entry name" value="RNaseH_sf"/>
</dbReference>
<dbReference type="OMA" id="WLSINCE"/>
<dbReference type="InterPro" id="IPR001888">
    <property type="entry name" value="Transposase_1"/>
</dbReference>
<sequence length="114" mass="13038">MYRNLKRRWSVCRSSDPPAWTSKAELHPKKVLLSLGWDVQEIIHWKVLPLNQTISAAFNWLQLDRLHSNLVAKRPGLINRHGVILHLDNGPADHDSFGLSGLISLLWLSINCEL</sequence>
<feature type="non-terminal residue" evidence="1">
    <location>
        <position position="114"/>
    </location>
</feature>
<reference evidence="1 2" key="1">
    <citation type="submission" date="2013-11" db="EMBL/GenBank/DDBJ databases">
        <title>Genome sequencing of Stegodyphus mimosarum.</title>
        <authorList>
            <person name="Bechsgaard J."/>
        </authorList>
    </citation>
    <scope>NUCLEOTIDE SEQUENCE [LARGE SCALE GENOMIC DNA]</scope>
</reference>
<gene>
    <name evidence="1" type="ORF">X975_04509</name>
</gene>
<dbReference type="AlphaFoldDB" id="A0A087T9P1"/>
<dbReference type="Pfam" id="PF01359">
    <property type="entry name" value="Transposase_1"/>
    <property type="match status" value="1"/>
</dbReference>
<protein>
    <submittedName>
        <fullName evidence="1">Histone-lysine N-methyltransferase SETMAR</fullName>
    </submittedName>
</protein>
<keyword evidence="2" id="KW-1185">Reference proteome</keyword>
<dbReference type="GO" id="GO:0032259">
    <property type="term" value="P:methylation"/>
    <property type="evidence" value="ECO:0007669"/>
    <property type="project" value="UniProtKB-KW"/>
</dbReference>
<dbReference type="STRING" id="407821.A0A087T9P1"/>
<evidence type="ECO:0000313" key="1">
    <source>
        <dbReference type="EMBL" id="KFM61830.1"/>
    </source>
</evidence>
<name>A0A087T9P1_STEMI</name>
<dbReference type="Gene3D" id="3.30.420.10">
    <property type="entry name" value="Ribonuclease H-like superfamily/Ribonuclease H"/>
    <property type="match status" value="1"/>
</dbReference>
<dbReference type="GO" id="GO:0008168">
    <property type="term" value="F:methyltransferase activity"/>
    <property type="evidence" value="ECO:0007669"/>
    <property type="project" value="UniProtKB-KW"/>
</dbReference>
<dbReference type="EMBL" id="KK114178">
    <property type="protein sequence ID" value="KFM61830.1"/>
    <property type="molecule type" value="Genomic_DNA"/>
</dbReference>
<dbReference type="GO" id="GO:0003676">
    <property type="term" value="F:nucleic acid binding"/>
    <property type="evidence" value="ECO:0007669"/>
    <property type="project" value="InterPro"/>
</dbReference>
<keyword evidence="1" id="KW-0808">Transferase</keyword>
<dbReference type="Proteomes" id="UP000054359">
    <property type="component" value="Unassembled WGS sequence"/>
</dbReference>
<organism evidence="1 2">
    <name type="scientific">Stegodyphus mimosarum</name>
    <name type="common">African social velvet spider</name>
    <dbReference type="NCBI Taxonomy" id="407821"/>
    <lineage>
        <taxon>Eukaryota</taxon>
        <taxon>Metazoa</taxon>
        <taxon>Ecdysozoa</taxon>
        <taxon>Arthropoda</taxon>
        <taxon>Chelicerata</taxon>
        <taxon>Arachnida</taxon>
        <taxon>Araneae</taxon>
        <taxon>Araneomorphae</taxon>
        <taxon>Entelegynae</taxon>
        <taxon>Eresoidea</taxon>
        <taxon>Eresidae</taxon>
        <taxon>Stegodyphus</taxon>
    </lineage>
</organism>